<accession>A0A5P8PHJ3</accession>
<reference evidence="2" key="1">
    <citation type="submission" date="2019-06" db="EMBL/GenBank/DDBJ databases">
        <title>Complete genome sequence of Serratia marcescens phage Muldoon.</title>
        <authorList>
            <person name="Campbell S."/>
            <person name="Atkinson C."/>
            <person name="Moreland R."/>
            <person name="Liu M."/>
            <person name="Ramsey J."/>
            <person name="Leavitt J."/>
        </authorList>
    </citation>
    <scope>NUCLEOTIDE SEQUENCE [LARGE SCALE GENOMIC DNA]</scope>
</reference>
<dbReference type="Proteomes" id="UP000326777">
    <property type="component" value="Genome"/>
</dbReference>
<evidence type="ECO:0000313" key="1">
    <source>
        <dbReference type="EMBL" id="QFR56208.1"/>
    </source>
</evidence>
<protein>
    <submittedName>
        <fullName evidence="1">Uncharacterized protein</fullName>
    </submittedName>
</protein>
<organism evidence="1 2">
    <name type="scientific">Serratia phage Muldoon</name>
    <dbReference type="NCBI Taxonomy" id="2601678"/>
    <lineage>
        <taxon>Viruses</taxon>
        <taxon>Duplodnaviria</taxon>
        <taxon>Heunggongvirae</taxon>
        <taxon>Uroviricota</taxon>
        <taxon>Caudoviricetes</taxon>
        <taxon>Muldoonvirus</taxon>
        <taxon>Muldoonvirus muldoon</taxon>
    </lineage>
</organism>
<name>A0A5P8PHJ3_9CAUD</name>
<keyword evidence="2" id="KW-1185">Reference proteome</keyword>
<sequence>MKFTKHQITKLLGTSPKVALINGLYKRYEWKLVFSRYAITINLKVTHPSLLLHAGMKKPAEWSTIVWTTKAAHTGTNYESLPEGIEEWASCMEAIYEMGQSQADALLTEWTQAWKEYSEAMGIQSK</sequence>
<gene>
    <name evidence="1" type="ORF">CPT_Muldoon_257</name>
</gene>
<proteinExistence type="predicted"/>
<dbReference type="EMBL" id="MN095771">
    <property type="protein sequence ID" value="QFR56208.1"/>
    <property type="molecule type" value="Genomic_DNA"/>
</dbReference>
<evidence type="ECO:0000313" key="2">
    <source>
        <dbReference type="Proteomes" id="UP000326777"/>
    </source>
</evidence>